<dbReference type="PROSITE" id="PS50158">
    <property type="entry name" value="ZF_CCHC"/>
    <property type="match status" value="1"/>
</dbReference>
<organism evidence="4 5">
    <name type="scientific">Microthlaspi erraticum</name>
    <dbReference type="NCBI Taxonomy" id="1685480"/>
    <lineage>
        <taxon>Eukaryota</taxon>
        <taxon>Viridiplantae</taxon>
        <taxon>Streptophyta</taxon>
        <taxon>Embryophyta</taxon>
        <taxon>Tracheophyta</taxon>
        <taxon>Spermatophyta</taxon>
        <taxon>Magnoliopsida</taxon>
        <taxon>eudicotyledons</taxon>
        <taxon>Gunneridae</taxon>
        <taxon>Pentapetalae</taxon>
        <taxon>rosids</taxon>
        <taxon>malvids</taxon>
        <taxon>Brassicales</taxon>
        <taxon>Brassicaceae</taxon>
        <taxon>Coluteocarpeae</taxon>
        <taxon>Microthlaspi</taxon>
    </lineage>
</organism>
<evidence type="ECO:0000313" key="4">
    <source>
        <dbReference type="EMBL" id="CAA7037030.1"/>
    </source>
</evidence>
<dbReference type="PANTHER" id="PTHR35046:SF18">
    <property type="entry name" value="RNA-DIRECTED DNA POLYMERASE"/>
    <property type="match status" value="1"/>
</dbReference>
<keyword evidence="1" id="KW-0862">Zinc</keyword>
<keyword evidence="5" id="KW-1185">Reference proteome</keyword>
<dbReference type="PANTHER" id="PTHR35046">
    <property type="entry name" value="ZINC KNUCKLE (CCHC-TYPE) FAMILY PROTEIN"/>
    <property type="match status" value="1"/>
</dbReference>
<name>A0A6D2JKA6_9BRAS</name>
<feature type="domain" description="CCHC-type" evidence="3">
    <location>
        <begin position="352"/>
        <end position="367"/>
    </location>
</feature>
<dbReference type="OrthoDB" id="1934635at2759"/>
<feature type="compositionally biased region" description="Low complexity" evidence="2">
    <location>
        <begin position="297"/>
        <end position="306"/>
    </location>
</feature>
<accession>A0A6D2JKA6</accession>
<dbReference type="Gene3D" id="2.40.70.10">
    <property type="entry name" value="Acid Proteases"/>
    <property type="match status" value="1"/>
</dbReference>
<protein>
    <recommendedName>
        <fullName evidence="3">CCHC-type domain-containing protein</fullName>
    </recommendedName>
</protein>
<dbReference type="InterPro" id="IPR005162">
    <property type="entry name" value="Retrotrans_gag_dom"/>
</dbReference>
<keyword evidence="1" id="KW-0479">Metal-binding</keyword>
<dbReference type="Gene3D" id="4.10.60.10">
    <property type="entry name" value="Zinc finger, CCHC-type"/>
    <property type="match status" value="1"/>
</dbReference>
<sequence>MSRYAYATPVLVSETARSWRVFFSLIQRWLLSATPNIPNEAPTNEWAELRRTLMDMQANIQATITNSIQELAETMLQNNQSRQGLDSDSDETLDNPFAGGKDQRRQLQEDLREEDGNTGDRNWELGFKVEIPEFHGGARGDELLDWLVAVDEAMEFKQVPDHRKVPVVATKFRGRAASWWLQLKATRARTGKSKIKTWEKLHKQLRLSFLPQNYDRTMYTRLQNLRQGSRTVDDYADEFSLLITSNEIFDSEIQLVSRFIGGLRPQIQNALMQFDPMTIAEAQSRAIAFEQQFKSNSSWSSTSRNRPTITDGGATIPNMCESEDTGGGRLATTNPSSDSQQLRRSTKSNVLRCFSCGEAGHIQTACPTKTRRGLFTDEVKWDDEGEEGETPEDDVLAFPETRTSGDQGTMLVARSCFSPVASEDPYLRTNIFQSTCTIKSKVCQVVIDSGSSQNVVSEEACRKLGLRRENHPRLYVVEQGG</sequence>
<gene>
    <name evidence="4" type="ORF">MERR_LOCUS24265</name>
</gene>
<dbReference type="SUPFAM" id="SSF57756">
    <property type="entry name" value="Retrovirus zinc finger-like domains"/>
    <property type="match status" value="1"/>
</dbReference>
<feature type="region of interest" description="Disordered" evidence="2">
    <location>
        <begin position="78"/>
        <end position="119"/>
    </location>
</feature>
<dbReference type="Pfam" id="PF03732">
    <property type="entry name" value="Retrotrans_gag"/>
    <property type="match status" value="1"/>
</dbReference>
<dbReference type="EMBL" id="CACVBM020001168">
    <property type="protein sequence ID" value="CAA7037030.1"/>
    <property type="molecule type" value="Genomic_DNA"/>
</dbReference>
<reference evidence="4" key="1">
    <citation type="submission" date="2020-01" db="EMBL/GenBank/DDBJ databases">
        <authorList>
            <person name="Mishra B."/>
        </authorList>
    </citation>
    <scope>NUCLEOTIDE SEQUENCE [LARGE SCALE GENOMIC DNA]</scope>
</reference>
<dbReference type="GO" id="GO:0003676">
    <property type="term" value="F:nucleic acid binding"/>
    <property type="evidence" value="ECO:0007669"/>
    <property type="project" value="InterPro"/>
</dbReference>
<dbReference type="AlphaFoldDB" id="A0A6D2JKA6"/>
<evidence type="ECO:0000313" key="5">
    <source>
        <dbReference type="Proteomes" id="UP000467841"/>
    </source>
</evidence>
<feature type="compositionally biased region" description="Polar residues" evidence="2">
    <location>
        <begin position="331"/>
        <end position="344"/>
    </location>
</feature>
<dbReference type="InterPro" id="IPR036875">
    <property type="entry name" value="Znf_CCHC_sf"/>
</dbReference>
<evidence type="ECO:0000256" key="1">
    <source>
        <dbReference type="PROSITE-ProRule" id="PRU00047"/>
    </source>
</evidence>
<dbReference type="InterPro" id="IPR001878">
    <property type="entry name" value="Znf_CCHC"/>
</dbReference>
<evidence type="ECO:0000259" key="3">
    <source>
        <dbReference type="PROSITE" id="PS50158"/>
    </source>
</evidence>
<dbReference type="Proteomes" id="UP000467841">
    <property type="component" value="Unassembled WGS sequence"/>
</dbReference>
<feature type="region of interest" description="Disordered" evidence="2">
    <location>
        <begin position="297"/>
        <end position="344"/>
    </location>
</feature>
<dbReference type="CDD" id="cd00303">
    <property type="entry name" value="retropepsin_like"/>
    <property type="match status" value="1"/>
</dbReference>
<evidence type="ECO:0000256" key="2">
    <source>
        <dbReference type="SAM" id="MobiDB-lite"/>
    </source>
</evidence>
<dbReference type="InterPro" id="IPR021109">
    <property type="entry name" value="Peptidase_aspartic_dom_sf"/>
</dbReference>
<comment type="caution">
    <text evidence="4">The sequence shown here is derived from an EMBL/GenBank/DDBJ whole genome shotgun (WGS) entry which is preliminary data.</text>
</comment>
<keyword evidence="1" id="KW-0863">Zinc-finger</keyword>
<feature type="compositionally biased region" description="Basic and acidic residues" evidence="2">
    <location>
        <begin position="101"/>
        <end position="110"/>
    </location>
</feature>
<dbReference type="GO" id="GO:0008270">
    <property type="term" value="F:zinc ion binding"/>
    <property type="evidence" value="ECO:0007669"/>
    <property type="project" value="UniProtKB-KW"/>
</dbReference>
<proteinExistence type="predicted"/>
<dbReference type="SMART" id="SM00343">
    <property type="entry name" value="ZnF_C2HC"/>
    <property type="match status" value="1"/>
</dbReference>